<feature type="chain" id="PRO_5005262417" description="Fimbrial protein" evidence="1">
    <location>
        <begin position="21"/>
        <end position="187"/>
    </location>
</feature>
<name>A0A0J5LDF0_PLUGE</name>
<feature type="signal peptide" evidence="1">
    <location>
        <begin position="1"/>
        <end position="20"/>
    </location>
</feature>
<accession>A0A0J5LDF0</accession>
<keyword evidence="3" id="KW-1185">Reference proteome</keyword>
<comment type="caution">
    <text evidence="2">The sequence shown here is derived from an EMBL/GenBank/DDBJ whole genome shotgun (WGS) entry which is preliminary data.</text>
</comment>
<dbReference type="RefSeq" id="WP_048277903.1">
    <property type="nucleotide sequence ID" value="NZ_LDZF01000001.1"/>
</dbReference>
<reference evidence="2 3" key="1">
    <citation type="submission" date="2015-05" db="EMBL/GenBank/DDBJ databases">
        <title>Genome sequences of Pluralibacter gergoviae.</title>
        <authorList>
            <person name="Greninger A.L."/>
            <person name="Miller S."/>
        </authorList>
    </citation>
    <scope>NUCLEOTIDE SEQUENCE [LARGE SCALE GENOMIC DNA]</scope>
    <source>
        <strain evidence="2 3">JS81F13</strain>
    </source>
</reference>
<keyword evidence="1" id="KW-0732">Signal</keyword>
<dbReference type="STRING" id="61647.LG71_14800"/>
<dbReference type="Proteomes" id="UP000036196">
    <property type="component" value="Unassembled WGS sequence"/>
</dbReference>
<protein>
    <recommendedName>
        <fullName evidence="4">Fimbrial protein</fullName>
    </recommendedName>
</protein>
<sequence>MNLRMMSYLLALALSPASGALPDIPQPAVPECSLSAGGGQVDFGRSSPAQLRPTAGGMTPGVRRLMVSVSCTLAQEMRLRADGPASGAAFRWGEGGGTLRIHIERALLDGDDVQLARIIAGDSRTGNAVSRLQLRPGEGFVVLRHGAPARGRLLTLSLTLEPLLSGQESHPRQRVRTDGWLDLTLLP</sequence>
<evidence type="ECO:0008006" key="4">
    <source>
        <dbReference type="Google" id="ProtNLM"/>
    </source>
</evidence>
<proteinExistence type="predicted"/>
<dbReference type="PATRIC" id="fig|61647.15.peg.202"/>
<evidence type="ECO:0000313" key="3">
    <source>
        <dbReference type="Proteomes" id="UP000036196"/>
    </source>
</evidence>
<evidence type="ECO:0000313" key="2">
    <source>
        <dbReference type="EMBL" id="KMK16540.1"/>
    </source>
</evidence>
<dbReference type="EMBL" id="LDZF01000001">
    <property type="protein sequence ID" value="KMK16540.1"/>
    <property type="molecule type" value="Genomic_DNA"/>
</dbReference>
<dbReference type="AlphaFoldDB" id="A0A0J5LDF0"/>
<evidence type="ECO:0000256" key="1">
    <source>
        <dbReference type="SAM" id="SignalP"/>
    </source>
</evidence>
<gene>
    <name evidence="2" type="ORF">ABW06_00940</name>
</gene>
<organism evidence="2 3">
    <name type="scientific">Pluralibacter gergoviae</name>
    <name type="common">Enterobacter gergoviae</name>
    <dbReference type="NCBI Taxonomy" id="61647"/>
    <lineage>
        <taxon>Bacteria</taxon>
        <taxon>Pseudomonadati</taxon>
        <taxon>Pseudomonadota</taxon>
        <taxon>Gammaproteobacteria</taxon>
        <taxon>Enterobacterales</taxon>
        <taxon>Enterobacteriaceae</taxon>
        <taxon>Pluralibacter</taxon>
    </lineage>
</organism>